<feature type="transmembrane region" description="Helical" evidence="10">
    <location>
        <begin position="158"/>
        <end position="179"/>
    </location>
</feature>
<dbReference type="Gene3D" id="1.20.120.1630">
    <property type="match status" value="1"/>
</dbReference>
<evidence type="ECO:0000313" key="13">
    <source>
        <dbReference type="Proteomes" id="UP001285354"/>
    </source>
</evidence>
<dbReference type="PROSITE" id="PS51564">
    <property type="entry name" value="SAM_ICMT"/>
    <property type="match status" value="1"/>
</dbReference>
<comment type="subcellular location">
    <subcellularLocation>
        <location evidence="10">Endoplasmic reticulum membrane</location>
        <topology evidence="10">Multi-pass membrane protein</topology>
    </subcellularLocation>
    <subcellularLocation>
        <location evidence="1">Membrane</location>
        <topology evidence="1">Multi-pass membrane protein</topology>
    </subcellularLocation>
</comment>
<feature type="region of interest" description="Disordered" evidence="11">
    <location>
        <begin position="1"/>
        <end position="24"/>
    </location>
</feature>
<keyword evidence="8 10" id="KW-1133">Transmembrane helix</keyword>
<keyword evidence="10" id="KW-0256">Endoplasmic reticulum</keyword>
<evidence type="ECO:0000313" key="12">
    <source>
        <dbReference type="EMBL" id="KAK2624808.1"/>
    </source>
</evidence>
<evidence type="ECO:0000256" key="9">
    <source>
        <dbReference type="ARBA" id="ARBA00023136"/>
    </source>
</evidence>
<evidence type="ECO:0000256" key="2">
    <source>
        <dbReference type="ARBA" id="ARBA00009140"/>
    </source>
</evidence>
<dbReference type="PANTHER" id="PTHR12714:SF9">
    <property type="entry name" value="PROTEIN-S-ISOPRENYLCYSTEINE O-METHYLTRANSFERASE"/>
    <property type="match status" value="1"/>
</dbReference>
<dbReference type="GO" id="GO:0032259">
    <property type="term" value="P:methylation"/>
    <property type="evidence" value="ECO:0007669"/>
    <property type="project" value="UniProtKB-KW"/>
</dbReference>
<evidence type="ECO:0000256" key="3">
    <source>
        <dbReference type="ARBA" id="ARBA00012151"/>
    </source>
</evidence>
<dbReference type="AlphaFoldDB" id="A0AAD9SXA3"/>
<accession>A0AAD9SXA3</accession>
<comment type="catalytic activity">
    <reaction evidence="10">
        <text>[protein]-C-terminal S-[(2E,6E)-farnesyl]-L-cysteine + S-adenosyl-L-methionine = [protein]-C-terminal S-[(2E,6E)-farnesyl]-L-cysteine methyl ester + S-adenosyl-L-homocysteine</text>
        <dbReference type="Rhea" id="RHEA:21672"/>
        <dbReference type="Rhea" id="RHEA-COMP:12125"/>
        <dbReference type="Rhea" id="RHEA-COMP:12126"/>
        <dbReference type="ChEBI" id="CHEBI:57856"/>
        <dbReference type="ChEBI" id="CHEBI:59789"/>
        <dbReference type="ChEBI" id="CHEBI:90510"/>
        <dbReference type="ChEBI" id="CHEBI:90511"/>
        <dbReference type="EC" id="2.1.1.100"/>
    </reaction>
</comment>
<dbReference type="InterPro" id="IPR025770">
    <property type="entry name" value="PPMT_MeTrfase"/>
</dbReference>
<feature type="transmembrane region" description="Helical" evidence="10">
    <location>
        <begin position="249"/>
        <end position="274"/>
    </location>
</feature>
<dbReference type="InterPro" id="IPR007269">
    <property type="entry name" value="ICMT_MeTrfase"/>
</dbReference>
<evidence type="ECO:0000256" key="4">
    <source>
        <dbReference type="ARBA" id="ARBA00022603"/>
    </source>
</evidence>
<dbReference type="EMBL" id="JAUBYV010000009">
    <property type="protein sequence ID" value="KAK2624808.1"/>
    <property type="molecule type" value="Genomic_DNA"/>
</dbReference>
<keyword evidence="13" id="KW-1185">Reference proteome</keyword>
<gene>
    <name evidence="12" type="ORF">QTJ16_006001</name>
</gene>
<dbReference type="GO" id="GO:0004671">
    <property type="term" value="F:protein C-terminal S-isoprenylcysteine carboxyl O-methyltransferase activity"/>
    <property type="evidence" value="ECO:0007669"/>
    <property type="project" value="UniProtKB-EC"/>
</dbReference>
<sequence>MTSENGPTRRLENKPPPSNASWIPPHSAILNEAASLINRGGLGSASQAKNVSSTPSTPSTPLRQSEEVNVALDKYEKQFYPGQPKSLSGIAIRSFILGLVLSSALFLSAHLLSTHQAIWRIPFFLALLSLFHFLEFYTTSRANTSSATISSFLLTSNGAAYAIAHTASLLETALLHLVCPDAILPPAIHNLALALGIVLVAVGQGTRAAAMLTAGTNFSHVVRHTKAQSHELVTTGVYGVFRHPSYFGFFWWSVGTQLVCGNIFCLAAFVGVLWKFFKSRIGGEEQLLVGFFGDEYVRYRQRTRVGIPFIK</sequence>
<keyword evidence="7 10" id="KW-0812">Transmembrane</keyword>
<keyword evidence="6 10" id="KW-0949">S-adenosyl-L-methionine</keyword>
<keyword evidence="4 10" id="KW-0489">Methyltransferase</keyword>
<comment type="caution">
    <text evidence="12">The sequence shown here is derived from an EMBL/GenBank/DDBJ whole genome shotgun (WGS) entry which is preliminary data.</text>
</comment>
<dbReference type="Pfam" id="PF04140">
    <property type="entry name" value="ICMT"/>
    <property type="match status" value="1"/>
</dbReference>
<keyword evidence="9 10" id="KW-0472">Membrane</keyword>
<keyword evidence="5" id="KW-0808">Transferase</keyword>
<name>A0AAD9SXA3_9HELO</name>
<organism evidence="12 13">
    <name type="scientific">Diplocarpon rosae</name>
    <dbReference type="NCBI Taxonomy" id="946125"/>
    <lineage>
        <taxon>Eukaryota</taxon>
        <taxon>Fungi</taxon>
        <taxon>Dikarya</taxon>
        <taxon>Ascomycota</taxon>
        <taxon>Pezizomycotina</taxon>
        <taxon>Leotiomycetes</taxon>
        <taxon>Helotiales</taxon>
        <taxon>Drepanopezizaceae</taxon>
        <taxon>Diplocarpon</taxon>
    </lineage>
</organism>
<evidence type="ECO:0000256" key="8">
    <source>
        <dbReference type="ARBA" id="ARBA00022989"/>
    </source>
</evidence>
<comment type="similarity">
    <text evidence="2 10">Belongs to the class VI-like SAM-binding methyltransferase superfamily. Isoprenylcysteine carboxyl methyltransferase family.</text>
</comment>
<reference evidence="12" key="1">
    <citation type="submission" date="2023-06" db="EMBL/GenBank/DDBJ databases">
        <title>Draft genome of Marssonina rosae.</title>
        <authorList>
            <person name="Cheng Q."/>
        </authorList>
    </citation>
    <scope>NUCLEOTIDE SEQUENCE</scope>
    <source>
        <strain evidence="12">R4</strain>
    </source>
</reference>
<evidence type="ECO:0000256" key="6">
    <source>
        <dbReference type="ARBA" id="ARBA00022691"/>
    </source>
</evidence>
<feature type="transmembrane region" description="Helical" evidence="10">
    <location>
        <begin position="119"/>
        <end position="138"/>
    </location>
</feature>
<evidence type="ECO:0000256" key="5">
    <source>
        <dbReference type="ARBA" id="ARBA00022679"/>
    </source>
</evidence>
<evidence type="ECO:0000256" key="1">
    <source>
        <dbReference type="ARBA" id="ARBA00004141"/>
    </source>
</evidence>
<feature type="transmembrane region" description="Helical" evidence="10">
    <location>
        <begin position="90"/>
        <end position="112"/>
    </location>
</feature>
<feature type="compositionally biased region" description="Low complexity" evidence="11">
    <location>
        <begin position="52"/>
        <end position="61"/>
    </location>
</feature>
<proteinExistence type="inferred from homology"/>
<protein>
    <recommendedName>
        <fullName evidence="3 10">Protein-S-isoprenylcysteine O-methyltransferase</fullName>
        <ecNumber evidence="3 10">2.1.1.100</ecNumber>
    </recommendedName>
</protein>
<dbReference type="PANTHER" id="PTHR12714">
    <property type="entry name" value="PROTEIN-S ISOPRENYLCYSTEINE O-METHYLTRANSFERASE"/>
    <property type="match status" value="1"/>
</dbReference>
<feature type="region of interest" description="Disordered" evidence="11">
    <location>
        <begin position="43"/>
        <end position="64"/>
    </location>
</feature>
<evidence type="ECO:0000256" key="10">
    <source>
        <dbReference type="RuleBase" id="RU362022"/>
    </source>
</evidence>
<evidence type="ECO:0000256" key="11">
    <source>
        <dbReference type="SAM" id="MobiDB-lite"/>
    </source>
</evidence>
<dbReference type="GO" id="GO:0005789">
    <property type="term" value="C:endoplasmic reticulum membrane"/>
    <property type="evidence" value="ECO:0007669"/>
    <property type="project" value="UniProtKB-SubCell"/>
</dbReference>
<dbReference type="EC" id="2.1.1.100" evidence="3 10"/>
<evidence type="ECO:0000256" key="7">
    <source>
        <dbReference type="ARBA" id="ARBA00022692"/>
    </source>
</evidence>
<feature type="transmembrane region" description="Helical" evidence="10">
    <location>
        <begin position="191"/>
        <end position="210"/>
    </location>
</feature>
<dbReference type="Proteomes" id="UP001285354">
    <property type="component" value="Unassembled WGS sequence"/>
</dbReference>